<dbReference type="AlphaFoldDB" id="A0A1N7IIB5"/>
<accession>A0A1N7IIB5</accession>
<sequence length="338" mass="40822">MIKKEKFLLVMPDYSDFPKLFLDNLEKEGFETYLITDKVSKFRYKGAESIKNFFVKNILKNKEYKQGLINRHFLEDLNKSISAIEGELDYILVIRPDNFPIPFIQNLKKKTKKLIAYQWDGIEKFPEVKNYFNLFDSFFCFENVESQPNIKSITNFYFDHLPPAHKEYNTEKPRLYFVGLYWKSREEKINRFIAEVSDLPVDLSIFIQYFKEPEKRNDKIKYIQNRISFEENLKLVKDSDILLDFVDPLHNGLSIRFFEGMYYKKKVITDNTMVKKYNFYHPDNIFVVENNNYKNIDQFLHTPYHELPEEIVKQYGFSNWIREIIQDKKNNKRTSKHE</sequence>
<dbReference type="RefSeq" id="WP_123867378.1">
    <property type="nucleotide sequence ID" value="NZ_CP033926.1"/>
</dbReference>
<dbReference type="EMBL" id="FTNZ01000005">
    <property type="protein sequence ID" value="SIS36721.1"/>
    <property type="molecule type" value="Genomic_DNA"/>
</dbReference>
<reference evidence="1 2" key="1">
    <citation type="submission" date="2017-01" db="EMBL/GenBank/DDBJ databases">
        <authorList>
            <person name="Mah S.A."/>
            <person name="Swanson W.J."/>
            <person name="Moy G.W."/>
            <person name="Vacquier V.D."/>
        </authorList>
    </citation>
    <scope>NUCLEOTIDE SEQUENCE [LARGE SCALE GENOMIC DNA]</scope>
    <source>
        <strain evidence="1 2">DSM 16927</strain>
    </source>
</reference>
<name>A0A1N7IIB5_9FLAO</name>
<protein>
    <recommendedName>
        <fullName evidence="3">Lipopolysaccharide biosynthesis protein</fullName>
    </recommendedName>
</protein>
<organism evidence="1 2">
    <name type="scientific">Chryseobacterium joostei</name>
    <dbReference type="NCBI Taxonomy" id="112234"/>
    <lineage>
        <taxon>Bacteria</taxon>
        <taxon>Pseudomonadati</taxon>
        <taxon>Bacteroidota</taxon>
        <taxon>Flavobacteriia</taxon>
        <taxon>Flavobacteriales</taxon>
        <taxon>Weeksellaceae</taxon>
        <taxon>Chryseobacterium group</taxon>
        <taxon>Chryseobacterium</taxon>
    </lineage>
</organism>
<gene>
    <name evidence="1" type="ORF">SAMN05421768_105443</name>
</gene>
<evidence type="ECO:0000313" key="2">
    <source>
        <dbReference type="Proteomes" id="UP000186106"/>
    </source>
</evidence>
<proteinExistence type="predicted"/>
<evidence type="ECO:0000313" key="1">
    <source>
        <dbReference type="EMBL" id="SIS36721.1"/>
    </source>
</evidence>
<dbReference type="OrthoDB" id="3251881at2"/>
<evidence type="ECO:0008006" key="3">
    <source>
        <dbReference type="Google" id="ProtNLM"/>
    </source>
</evidence>
<dbReference type="Proteomes" id="UP000186106">
    <property type="component" value="Unassembled WGS sequence"/>
</dbReference>
<dbReference type="STRING" id="112234.SAMN05421768_105443"/>